<reference evidence="3" key="1">
    <citation type="journal article" date="2011" name="Proc. Natl. Acad. Sci. U.S.A.">
        <title>Obligate biotrophy features unraveled by the genomic analysis of rust fungi.</title>
        <authorList>
            <person name="Duplessis S."/>
            <person name="Cuomo C.A."/>
            <person name="Lin Y.-C."/>
            <person name="Aerts A."/>
            <person name="Tisserant E."/>
            <person name="Veneault-Fourrey C."/>
            <person name="Joly D.L."/>
            <person name="Hacquard S."/>
            <person name="Amselem J."/>
            <person name="Cantarel B.L."/>
            <person name="Chiu R."/>
            <person name="Coutinho P.M."/>
            <person name="Feau N."/>
            <person name="Field M."/>
            <person name="Frey P."/>
            <person name="Gelhaye E."/>
            <person name="Goldberg J."/>
            <person name="Grabherr M.G."/>
            <person name="Kodira C.D."/>
            <person name="Kohler A."/>
            <person name="Kuees U."/>
            <person name="Lindquist E.A."/>
            <person name="Lucas S.M."/>
            <person name="Mago R."/>
            <person name="Mauceli E."/>
            <person name="Morin E."/>
            <person name="Murat C."/>
            <person name="Pangilinan J.L."/>
            <person name="Park R."/>
            <person name="Pearson M."/>
            <person name="Quesneville H."/>
            <person name="Rouhier N."/>
            <person name="Sakthikumar S."/>
            <person name="Salamov A.A."/>
            <person name="Schmutz J."/>
            <person name="Selles B."/>
            <person name="Shapiro H."/>
            <person name="Tanguay P."/>
            <person name="Tuskan G.A."/>
            <person name="Henrissat B."/>
            <person name="Van de Peer Y."/>
            <person name="Rouze P."/>
            <person name="Ellis J.G."/>
            <person name="Dodds P.N."/>
            <person name="Schein J.E."/>
            <person name="Zhong S."/>
            <person name="Hamelin R.C."/>
            <person name="Grigoriev I.V."/>
            <person name="Szabo L.J."/>
            <person name="Martin F."/>
        </authorList>
    </citation>
    <scope>NUCLEOTIDE SEQUENCE [LARGE SCALE GENOMIC DNA]</scope>
    <source>
        <strain evidence="3">98AG31 / pathotype 3-4-7</strain>
    </source>
</reference>
<dbReference type="GeneID" id="18923031"/>
<proteinExistence type="predicted"/>
<dbReference type="InParanoid" id="F4RN08"/>
<keyword evidence="3" id="KW-1185">Reference proteome</keyword>
<feature type="compositionally biased region" description="Polar residues" evidence="1">
    <location>
        <begin position="86"/>
        <end position="111"/>
    </location>
</feature>
<dbReference type="AlphaFoldDB" id="F4RN08"/>
<feature type="compositionally biased region" description="Basic and acidic residues" evidence="1">
    <location>
        <begin position="554"/>
        <end position="565"/>
    </location>
</feature>
<feature type="region of interest" description="Disordered" evidence="1">
    <location>
        <begin position="1"/>
        <end position="37"/>
    </location>
</feature>
<evidence type="ECO:0000256" key="1">
    <source>
        <dbReference type="SAM" id="MobiDB-lite"/>
    </source>
</evidence>
<protein>
    <submittedName>
        <fullName evidence="2">Uncharacterized protein</fullName>
    </submittedName>
</protein>
<evidence type="ECO:0000313" key="3">
    <source>
        <dbReference type="Proteomes" id="UP000001072"/>
    </source>
</evidence>
<organism evidence="3">
    <name type="scientific">Melampsora larici-populina (strain 98AG31 / pathotype 3-4-7)</name>
    <name type="common">Poplar leaf rust fungus</name>
    <dbReference type="NCBI Taxonomy" id="747676"/>
    <lineage>
        <taxon>Eukaryota</taxon>
        <taxon>Fungi</taxon>
        <taxon>Dikarya</taxon>
        <taxon>Basidiomycota</taxon>
        <taxon>Pucciniomycotina</taxon>
        <taxon>Pucciniomycetes</taxon>
        <taxon>Pucciniales</taxon>
        <taxon>Melampsoraceae</taxon>
        <taxon>Melampsora</taxon>
    </lineage>
</organism>
<name>F4RN08_MELLP</name>
<accession>F4RN08</accession>
<feature type="region of interest" description="Disordered" evidence="1">
    <location>
        <begin position="549"/>
        <end position="572"/>
    </location>
</feature>
<sequence length="572" mass="61855">MPIVPRSINQRAAHPCSVTAERMSPYSRGPSQNSRSPSLALSLRALNDHVSLPNASASMSTLDIGHNATNSLARRASVPVMRESPSRSSQSIPNDLGTTSTPFGLSQPASQRDQEDHSRSEITPRLTAAEQAFMQGLCTELGLDAHHQEYVQSLAQSNQVVGPGHRHIAVIASNMGLLMEVTQLAETVTGLADTVRGLRDTVQVLTEEIRTPALVGAGAAPAPVAGAPTPASAAPLSTIESDATTPWQASPMLLKAITQLADKKATLPLIEGYTAIKGANGVWLTDSLFNTVKLEIARKSAAWKHEHLPRKLQGISDSLGVKRYHSDIKNGCKHAREKLHISVLSGVYDSKAGVITGKPVPDLPELVSIIAQKCGTTGHHTNPESLWEATDQPTRARVAYLVSKFNIIALYITEPESVVYVPPMKRREALRIFQNGKGSSSIWATVDSQLEQLRLEERNRISNDGYTAGDYTASVFFYVIFAIVNCGFYFEALTGCAPRLQTGLRVDRADITGDRLQTPIGRLKTALRLGIEVARNGLLDGRASDGFAMRSRSRSPDHLRSRSADRPNPPVV</sequence>
<dbReference type="HOGENOM" id="CLU_030194_0_0_1"/>
<feature type="region of interest" description="Disordered" evidence="1">
    <location>
        <begin position="73"/>
        <end position="121"/>
    </location>
</feature>
<dbReference type="VEuPathDB" id="FungiDB:MELLADRAFT_106902"/>
<gene>
    <name evidence="2" type="ORF">MELLADRAFT_106902</name>
</gene>
<feature type="compositionally biased region" description="Basic and acidic residues" evidence="1">
    <location>
        <begin position="112"/>
        <end position="121"/>
    </location>
</feature>
<dbReference type="RefSeq" id="XP_007410454.1">
    <property type="nucleotide sequence ID" value="XM_007410392.1"/>
</dbReference>
<dbReference type="KEGG" id="mlr:MELLADRAFT_106902"/>
<evidence type="ECO:0000313" key="2">
    <source>
        <dbReference type="EMBL" id="EGG06216.1"/>
    </source>
</evidence>
<dbReference type="EMBL" id="GL883109">
    <property type="protein sequence ID" value="EGG06216.1"/>
    <property type="molecule type" value="Genomic_DNA"/>
</dbReference>
<dbReference type="Proteomes" id="UP000001072">
    <property type="component" value="Unassembled WGS sequence"/>
</dbReference>